<feature type="transmembrane region" description="Helical" evidence="2">
    <location>
        <begin position="9"/>
        <end position="29"/>
    </location>
</feature>
<feature type="coiled-coil region" evidence="1">
    <location>
        <begin position="146"/>
        <end position="173"/>
    </location>
</feature>
<proteinExistence type="predicted"/>
<reference evidence="4 5" key="1">
    <citation type="journal article" date="2014" name="Syst. Appl. Microbiol.">
        <title>Evidence for the existence of two new members of the family Chlamydiaceae and proposal of Chlamydia avium sp. nov. and Chlamydia gallinacea sp. nov.</title>
        <authorList>
            <person name="Sachse K."/>
            <person name="Laroucau K."/>
            <person name="Riege K."/>
            <person name="Wehner S."/>
            <person name="Dilcher M."/>
            <person name="Creasy H.H."/>
            <person name="Weidmann M."/>
            <person name="Myers G."/>
            <person name="Vorimore F."/>
            <person name="Vicari N."/>
            <person name="Magnino S."/>
            <person name="Liebler-Tenorio E."/>
            <person name="Ruettger A."/>
            <person name="Bavoil P.M."/>
            <person name="Hufert F.T."/>
            <person name="Rossello-Mora R."/>
            <person name="Marz M."/>
        </authorList>
    </citation>
    <scope>NUCLEOTIDE SEQUENCE [LARGE SCALE GENOMIC DNA]</scope>
    <source>
        <strain evidence="4 5">08-1274/3</strain>
    </source>
</reference>
<evidence type="ECO:0000259" key="3">
    <source>
        <dbReference type="Pfam" id="PF02470"/>
    </source>
</evidence>
<sequence length="252" mass="28878">MSEEDRKSLYFGFFLCIGIIGLFSVMFFFPKNQGDSKQEIRVAFTHLSGVSKGMNVCLAGKCIGSVVKVQDILDKRVYGDEGQLYCYELVLKIDSSVALYQDDIFAMYSPKVIGESIINIIPGAERKEKQRLGSTDLVYGRNIDPMEKLIQFIDKADKAINQLENETLRISSQLSTLLDIENEFSLVKQMHLITEAIHKSAEGITQCLDNERVQRIDRLMEDCRDIAAMMKEYGLLYQYNAQWKKQQRLKDK</sequence>
<evidence type="ECO:0000256" key="2">
    <source>
        <dbReference type="SAM" id="Phobius"/>
    </source>
</evidence>
<gene>
    <name evidence="4" type="ORF">M787_000015</name>
</gene>
<feature type="domain" description="Mce/MlaD" evidence="3">
    <location>
        <begin position="37"/>
        <end position="123"/>
    </location>
</feature>
<dbReference type="Proteomes" id="UP000019147">
    <property type="component" value="Chromosome"/>
</dbReference>
<protein>
    <submittedName>
        <fullName evidence="4">ABC transporter</fullName>
    </submittedName>
</protein>
<evidence type="ECO:0000313" key="4">
    <source>
        <dbReference type="EMBL" id="ANG65717.1"/>
    </source>
</evidence>
<dbReference type="OrthoDB" id="17606at2"/>
<keyword evidence="2" id="KW-1133">Transmembrane helix</keyword>
<dbReference type="STRING" id="1143323.M787_000015"/>
<keyword evidence="1" id="KW-0175">Coiled coil</keyword>
<dbReference type="RefSeq" id="WP_034735107.1">
    <property type="nucleotide sequence ID" value="NZ_CP015840.1"/>
</dbReference>
<dbReference type="Pfam" id="PF02470">
    <property type="entry name" value="MlaD"/>
    <property type="match status" value="1"/>
</dbReference>
<accession>A0A173DXS4</accession>
<dbReference type="GeneID" id="81477687"/>
<evidence type="ECO:0000256" key="1">
    <source>
        <dbReference type="SAM" id="Coils"/>
    </source>
</evidence>
<evidence type="ECO:0000313" key="5">
    <source>
        <dbReference type="Proteomes" id="UP000019147"/>
    </source>
</evidence>
<keyword evidence="2" id="KW-0472">Membrane</keyword>
<dbReference type="KEGG" id="cgz:M787_000015"/>
<dbReference type="AlphaFoldDB" id="A0A173DXS4"/>
<organism evidence="4 5">
    <name type="scientific">Chlamydia gallinacea 08-1274/3</name>
    <dbReference type="NCBI Taxonomy" id="1143323"/>
    <lineage>
        <taxon>Bacteria</taxon>
        <taxon>Pseudomonadati</taxon>
        <taxon>Chlamydiota</taxon>
        <taxon>Chlamydiia</taxon>
        <taxon>Chlamydiales</taxon>
        <taxon>Chlamydiaceae</taxon>
        <taxon>Chlamydia/Chlamydophila group</taxon>
        <taxon>Chlamydia</taxon>
    </lineage>
</organism>
<keyword evidence="2" id="KW-0812">Transmembrane</keyword>
<dbReference type="InterPro" id="IPR003399">
    <property type="entry name" value="Mce/MlaD"/>
</dbReference>
<dbReference type="EMBL" id="CP015840">
    <property type="protein sequence ID" value="ANG65717.1"/>
    <property type="molecule type" value="Genomic_DNA"/>
</dbReference>
<name>A0A173DXS4_9CHLA</name>